<protein>
    <submittedName>
        <fullName evidence="1">Histidine phosphatase superfamily</fullName>
    </submittedName>
</protein>
<comment type="caution">
    <text evidence="1">The sequence shown here is derived from an EMBL/GenBank/DDBJ whole genome shotgun (WGS) entry which is preliminary data.</text>
</comment>
<dbReference type="Proteomes" id="UP000790377">
    <property type="component" value="Unassembled WGS sequence"/>
</dbReference>
<keyword evidence="2" id="KW-1185">Reference proteome</keyword>
<evidence type="ECO:0000313" key="2">
    <source>
        <dbReference type="Proteomes" id="UP000790377"/>
    </source>
</evidence>
<organism evidence="1 2">
    <name type="scientific">Hygrophoropsis aurantiaca</name>
    <dbReference type="NCBI Taxonomy" id="72124"/>
    <lineage>
        <taxon>Eukaryota</taxon>
        <taxon>Fungi</taxon>
        <taxon>Dikarya</taxon>
        <taxon>Basidiomycota</taxon>
        <taxon>Agaricomycotina</taxon>
        <taxon>Agaricomycetes</taxon>
        <taxon>Agaricomycetidae</taxon>
        <taxon>Boletales</taxon>
        <taxon>Coniophorineae</taxon>
        <taxon>Hygrophoropsidaceae</taxon>
        <taxon>Hygrophoropsis</taxon>
    </lineage>
</organism>
<evidence type="ECO:0000313" key="1">
    <source>
        <dbReference type="EMBL" id="KAH7910360.1"/>
    </source>
</evidence>
<reference evidence="1" key="1">
    <citation type="journal article" date="2021" name="New Phytol.">
        <title>Evolutionary innovations through gain and loss of genes in the ectomycorrhizal Boletales.</title>
        <authorList>
            <person name="Wu G."/>
            <person name="Miyauchi S."/>
            <person name="Morin E."/>
            <person name="Kuo A."/>
            <person name="Drula E."/>
            <person name="Varga T."/>
            <person name="Kohler A."/>
            <person name="Feng B."/>
            <person name="Cao Y."/>
            <person name="Lipzen A."/>
            <person name="Daum C."/>
            <person name="Hundley H."/>
            <person name="Pangilinan J."/>
            <person name="Johnson J."/>
            <person name="Barry K."/>
            <person name="LaButti K."/>
            <person name="Ng V."/>
            <person name="Ahrendt S."/>
            <person name="Min B."/>
            <person name="Choi I.G."/>
            <person name="Park H."/>
            <person name="Plett J.M."/>
            <person name="Magnuson J."/>
            <person name="Spatafora J.W."/>
            <person name="Nagy L.G."/>
            <person name="Henrissat B."/>
            <person name="Grigoriev I.V."/>
            <person name="Yang Z.L."/>
            <person name="Xu J."/>
            <person name="Martin F.M."/>
        </authorList>
    </citation>
    <scope>NUCLEOTIDE SEQUENCE</scope>
    <source>
        <strain evidence="1">ATCC 28755</strain>
    </source>
</reference>
<gene>
    <name evidence="1" type="ORF">BJ138DRAFT_1136070</name>
</gene>
<sequence>MSSSLWNVNFAVTKTFRVLLLALISATLLFAQPSSTTHSTGSMVGTSRNKVNASEEPLDVEGYPLAPPELKLEQVHVYVRHGERTPVKVRLSDPPASIPEHWQLCHAARNFRELIAGPKCHDDEPIRVKKAVETREGLTADGLCLLGELTDTGKESTFGYGAALRKLYVERLGFLPDVLQRNEQAYFRSTNVPRTVESLQHLVYGLYPASKCLPEVVPAILVRNGVDENLVSNTISCPRLAILELEFAEAAAALWNPTLESLNGKVSKYLSGQPLQIDGKPRASGVLDTIRSATAHGFRVPPEFEEDDVINTIETAVSSEWFAVKDEESRRLGMGRLLADVSQKMQHKVKKGPQDPMKILVHATHDSTLAALCSTFDVFDEKWPPFTSSVTFELFKKQQPSNSPSSLQTLLGKAWKSHQPEHYVRMRYKNRNMVLPMCAEEGKHLPGSPEFCTLSAFQLRIKELTPTDWTAECKPRA</sequence>
<name>A0ACB8AB99_9AGAM</name>
<dbReference type="EMBL" id="MU267716">
    <property type="protein sequence ID" value="KAH7910360.1"/>
    <property type="molecule type" value="Genomic_DNA"/>
</dbReference>
<proteinExistence type="predicted"/>
<accession>A0ACB8AB99</accession>